<name>A0AAU9CXA7_9BACT</name>
<dbReference type="EMBL" id="AP025314">
    <property type="protein sequence ID" value="BDD10072.1"/>
    <property type="molecule type" value="Genomic_DNA"/>
</dbReference>
<keyword evidence="2" id="KW-1185">Reference proteome</keyword>
<gene>
    <name evidence="1" type="ORF">FUAX_25040</name>
</gene>
<dbReference type="KEGG" id="fax:FUAX_25040"/>
<accession>A0AAU9CXA7</accession>
<proteinExistence type="predicted"/>
<sequence>MQTSALHFEQRVSGSDVRSALTLHPELHTTLTTLIGEMLREKREILPEALKNLGLKEADINLALLSRNPREELVALSIKNSTLQHIITDTEERCIFS</sequence>
<organism evidence="1 2">
    <name type="scientific">Fulvitalea axinellae</name>
    <dbReference type="NCBI Taxonomy" id="1182444"/>
    <lineage>
        <taxon>Bacteria</taxon>
        <taxon>Pseudomonadati</taxon>
        <taxon>Bacteroidota</taxon>
        <taxon>Cytophagia</taxon>
        <taxon>Cytophagales</taxon>
        <taxon>Persicobacteraceae</taxon>
        <taxon>Fulvitalea</taxon>
    </lineage>
</organism>
<evidence type="ECO:0000313" key="1">
    <source>
        <dbReference type="EMBL" id="BDD10072.1"/>
    </source>
</evidence>
<dbReference type="Proteomes" id="UP001348817">
    <property type="component" value="Chromosome"/>
</dbReference>
<evidence type="ECO:0000313" key="2">
    <source>
        <dbReference type="Proteomes" id="UP001348817"/>
    </source>
</evidence>
<dbReference type="AlphaFoldDB" id="A0AAU9CXA7"/>
<reference evidence="1 2" key="1">
    <citation type="submission" date="2021-12" db="EMBL/GenBank/DDBJ databases">
        <title>Genome sequencing of bacteria with rrn-lacking chromosome and rrn-plasmid.</title>
        <authorList>
            <person name="Anda M."/>
            <person name="Iwasaki W."/>
        </authorList>
    </citation>
    <scope>NUCLEOTIDE SEQUENCE [LARGE SCALE GENOMIC DNA]</scope>
    <source>
        <strain evidence="1 2">DSM 100852</strain>
    </source>
</reference>
<protein>
    <submittedName>
        <fullName evidence="1">Uncharacterized protein</fullName>
    </submittedName>
</protein>
<dbReference type="RefSeq" id="WP_338391650.1">
    <property type="nucleotide sequence ID" value="NZ_AP025314.1"/>
</dbReference>